<dbReference type="InterPro" id="IPR040290">
    <property type="entry name" value="Prot_E6-like"/>
</dbReference>
<feature type="region of interest" description="Disordered" evidence="1">
    <location>
        <begin position="101"/>
        <end position="148"/>
    </location>
</feature>
<organism evidence="2 3">
    <name type="scientific">Abeliophyllum distichum</name>
    <dbReference type="NCBI Taxonomy" id="126358"/>
    <lineage>
        <taxon>Eukaryota</taxon>
        <taxon>Viridiplantae</taxon>
        <taxon>Streptophyta</taxon>
        <taxon>Embryophyta</taxon>
        <taxon>Tracheophyta</taxon>
        <taxon>Spermatophyta</taxon>
        <taxon>Magnoliopsida</taxon>
        <taxon>eudicotyledons</taxon>
        <taxon>Gunneridae</taxon>
        <taxon>Pentapetalae</taxon>
        <taxon>asterids</taxon>
        <taxon>lamiids</taxon>
        <taxon>Lamiales</taxon>
        <taxon>Oleaceae</taxon>
        <taxon>Forsythieae</taxon>
        <taxon>Abeliophyllum</taxon>
    </lineage>
</organism>
<reference evidence="3" key="1">
    <citation type="submission" date="2024-07" db="EMBL/GenBank/DDBJ databases">
        <title>Two chromosome-level genome assemblies of Korean endemic species Abeliophyllum distichum and Forsythia ovata (Oleaceae).</title>
        <authorList>
            <person name="Jang H."/>
        </authorList>
    </citation>
    <scope>NUCLEOTIDE SEQUENCE [LARGE SCALE GENOMIC DNA]</scope>
</reference>
<sequence length="148" mass="17122">MVRVALAINSLSKPPPPPPPAKDDEDEFSSEEFSTENFNMLHSGESNNYNNNLYSDNYNNNNGYSKSNLEGYTIEPQGMSDTRSLENGKYYYDIKNENYNTNIGDESVRENSNEGGYYNKKSKNEFDSMEEYERKEGYPDIQRDQYIP</sequence>
<dbReference type="PANTHER" id="PTHR35274">
    <property type="entry name" value="E6-LIKE PROTEIN"/>
    <property type="match status" value="1"/>
</dbReference>
<feature type="compositionally biased region" description="Acidic residues" evidence="1">
    <location>
        <begin position="23"/>
        <end position="34"/>
    </location>
</feature>
<proteinExistence type="predicted"/>
<dbReference type="Proteomes" id="UP001604336">
    <property type="component" value="Unassembled WGS sequence"/>
</dbReference>
<gene>
    <name evidence="2" type="ORF">Adt_37460</name>
</gene>
<dbReference type="AlphaFoldDB" id="A0ABD1QP65"/>
<feature type="compositionally biased region" description="Basic and acidic residues" evidence="1">
    <location>
        <begin position="122"/>
        <end position="148"/>
    </location>
</feature>
<evidence type="ECO:0000313" key="2">
    <source>
        <dbReference type="EMBL" id="KAL2476724.1"/>
    </source>
</evidence>
<protein>
    <submittedName>
        <fullName evidence="2">Uncharacterized protein</fullName>
    </submittedName>
</protein>
<evidence type="ECO:0000313" key="3">
    <source>
        <dbReference type="Proteomes" id="UP001604336"/>
    </source>
</evidence>
<keyword evidence="3" id="KW-1185">Reference proteome</keyword>
<evidence type="ECO:0000256" key="1">
    <source>
        <dbReference type="SAM" id="MobiDB-lite"/>
    </source>
</evidence>
<name>A0ABD1QP65_9LAMI</name>
<accession>A0ABD1QP65</accession>
<comment type="caution">
    <text evidence="2">The sequence shown here is derived from an EMBL/GenBank/DDBJ whole genome shotgun (WGS) entry which is preliminary data.</text>
</comment>
<dbReference type="PANTHER" id="PTHR35274:SF5">
    <property type="entry name" value="PROTEIN E6-LIKE"/>
    <property type="match status" value="1"/>
</dbReference>
<feature type="region of interest" description="Disordered" evidence="1">
    <location>
        <begin position="1"/>
        <end position="44"/>
    </location>
</feature>
<dbReference type="EMBL" id="JBFOLK010000011">
    <property type="protein sequence ID" value="KAL2476724.1"/>
    <property type="molecule type" value="Genomic_DNA"/>
</dbReference>